<feature type="domain" description="Glycosyl transferase family 1" evidence="1">
    <location>
        <begin position="184"/>
        <end position="339"/>
    </location>
</feature>
<protein>
    <submittedName>
        <fullName evidence="3">Spore coat protein SA</fullName>
        <ecNumber evidence="3">2.4.-.-</ecNumber>
    </submittedName>
</protein>
<dbReference type="KEGG" id="ahk:NCTC10172_01358"/>
<dbReference type="EMBL" id="LR215050">
    <property type="protein sequence ID" value="VEU83283.1"/>
    <property type="molecule type" value="Genomic_DNA"/>
</dbReference>
<keyword evidence="4" id="KW-1185">Reference proteome</keyword>
<dbReference type="InterPro" id="IPR001296">
    <property type="entry name" value="Glyco_trans_1"/>
</dbReference>
<evidence type="ECO:0000313" key="4">
    <source>
        <dbReference type="Proteomes" id="UP000290909"/>
    </source>
</evidence>
<evidence type="ECO:0000313" key="3">
    <source>
        <dbReference type="EMBL" id="VEU83283.1"/>
    </source>
</evidence>
<dbReference type="Pfam" id="PF13477">
    <property type="entry name" value="Glyco_trans_4_2"/>
    <property type="match status" value="1"/>
</dbReference>
<sequence>MKKVAFFVNHELVIYNFRKEIVKKFLDENYDVYIISPKGKKIDLLIELGAKHIDIDIDRHGINPLKDIYIIKKIKKILRNLQPDYLFTFTIKPNIYGSYAAKKLKIPHSANITGLGTAVEKPGLLQKITLIMYKVSFSNINTVFFQNEDNLNFFRKYKIALNKHILLPGSGVNLEEFSLEEYPNNDVIKFAFISRIMKEKGIDQFLDVASRMKNEKKAEFHVYGFCEDSYENKLKILTEEGIINYHGMTDNVKEVLKKIDCLIHPTYYPEGISNILLESLAIGRPIITTNRPGCKEVVDDGINGYMIEPESSNMLFDSVQKFLSLDKKERSLMGINGRKKVEAYFDRKIVVEKYLEEVKK</sequence>
<dbReference type="AlphaFoldDB" id="A0A449BLH4"/>
<evidence type="ECO:0000259" key="2">
    <source>
        <dbReference type="Pfam" id="PF13477"/>
    </source>
</evidence>
<keyword evidence="3" id="KW-0808">Transferase</keyword>
<dbReference type="RefSeq" id="WP_035368760.1">
    <property type="nucleotide sequence ID" value="NZ_LR215050.1"/>
</dbReference>
<dbReference type="EC" id="2.4.-.-" evidence="3"/>
<reference evidence="3 4" key="1">
    <citation type="submission" date="2019-01" db="EMBL/GenBank/DDBJ databases">
        <authorList>
            <consortium name="Pathogen Informatics"/>
        </authorList>
    </citation>
    <scope>NUCLEOTIDE SEQUENCE [LARGE SCALE GENOMIC DNA]</scope>
    <source>
        <strain evidence="3 4">NCTC10172</strain>
    </source>
</reference>
<keyword evidence="3" id="KW-0946">Virion</keyword>
<dbReference type="PANTHER" id="PTHR12526">
    <property type="entry name" value="GLYCOSYLTRANSFERASE"/>
    <property type="match status" value="1"/>
</dbReference>
<organism evidence="3 4">
    <name type="scientific">Acholeplasma hippikon</name>
    <dbReference type="NCBI Taxonomy" id="264636"/>
    <lineage>
        <taxon>Bacteria</taxon>
        <taxon>Bacillati</taxon>
        <taxon>Mycoplasmatota</taxon>
        <taxon>Mollicutes</taxon>
        <taxon>Acholeplasmatales</taxon>
        <taxon>Acholeplasmataceae</taxon>
        <taxon>Acholeplasma</taxon>
    </lineage>
</organism>
<dbReference type="GO" id="GO:0016757">
    <property type="term" value="F:glycosyltransferase activity"/>
    <property type="evidence" value="ECO:0007669"/>
    <property type="project" value="UniProtKB-KW"/>
</dbReference>
<accession>A0A449BLH4</accession>
<dbReference type="SUPFAM" id="SSF53756">
    <property type="entry name" value="UDP-Glycosyltransferase/glycogen phosphorylase"/>
    <property type="match status" value="1"/>
</dbReference>
<keyword evidence="3" id="KW-0328">Glycosyltransferase</keyword>
<feature type="domain" description="Glycosyltransferase subfamily 4-like N-terminal" evidence="2">
    <location>
        <begin position="3"/>
        <end position="147"/>
    </location>
</feature>
<proteinExistence type="predicted"/>
<dbReference type="CDD" id="cd03808">
    <property type="entry name" value="GT4_CapM-like"/>
    <property type="match status" value="1"/>
</dbReference>
<dbReference type="STRING" id="1408416.GCA_000702765_00522"/>
<keyword evidence="3" id="KW-0167">Capsid protein</keyword>
<dbReference type="InterPro" id="IPR028098">
    <property type="entry name" value="Glyco_trans_4-like_N"/>
</dbReference>
<gene>
    <name evidence="3" type="primary">cotSA</name>
    <name evidence="3" type="ORF">NCTC10172_01358</name>
</gene>
<dbReference type="Proteomes" id="UP000290909">
    <property type="component" value="Chromosome"/>
</dbReference>
<name>A0A449BLH4_9MOLU</name>
<dbReference type="Gene3D" id="3.40.50.2000">
    <property type="entry name" value="Glycogen Phosphorylase B"/>
    <property type="match status" value="2"/>
</dbReference>
<dbReference type="Pfam" id="PF00534">
    <property type="entry name" value="Glycos_transf_1"/>
    <property type="match status" value="1"/>
</dbReference>
<evidence type="ECO:0000259" key="1">
    <source>
        <dbReference type="Pfam" id="PF00534"/>
    </source>
</evidence>